<feature type="transmembrane region" description="Helical" evidence="2">
    <location>
        <begin position="103"/>
        <end position="123"/>
    </location>
</feature>
<feature type="compositionally biased region" description="Polar residues" evidence="1">
    <location>
        <begin position="51"/>
        <end position="68"/>
    </location>
</feature>
<evidence type="ECO:0000256" key="1">
    <source>
        <dbReference type="SAM" id="MobiDB-lite"/>
    </source>
</evidence>
<evidence type="ECO:0000313" key="4">
    <source>
        <dbReference type="Proteomes" id="UP001525379"/>
    </source>
</evidence>
<organism evidence="3 4">
    <name type="scientific">Pseudoclavibacter albus</name>
    <dbReference type="NCBI Taxonomy" id="272241"/>
    <lineage>
        <taxon>Bacteria</taxon>
        <taxon>Bacillati</taxon>
        <taxon>Actinomycetota</taxon>
        <taxon>Actinomycetes</taxon>
        <taxon>Micrococcales</taxon>
        <taxon>Microbacteriaceae</taxon>
        <taxon>Pseudoclavibacter</taxon>
    </lineage>
</organism>
<keyword evidence="2" id="KW-0472">Membrane</keyword>
<evidence type="ECO:0000313" key="3">
    <source>
        <dbReference type="EMBL" id="MCT2042654.1"/>
    </source>
</evidence>
<evidence type="ECO:0008006" key="5">
    <source>
        <dbReference type="Google" id="ProtNLM"/>
    </source>
</evidence>
<sequence length="333" mass="36028">MGFTGASSIVIALAVGLWLCYAVPTWLRRQNELAVERNALRLQQTIRVLAESSETPDQPSVRRSNSRFASVERPRLKRHHDAVAPVEFDADARAAKQLRRGRLLSTAVLALGLIGAGIGGWIATSVSNWWVLATSLLAIAGAIMMLQRLQHVAERRRARHAQQAATSAVVAERRAHALPEEVLSFDAVTEQPAVAEPEKALVGWTPTPLPKPLYLSRDLGDGPDGGPDGDGPRVERDHMAELMAAVRRSEEAIREAHRGAGVATFGAMEAITVPDDRPLVREPQGAEAASATLRAVDAAPEAAPSRWASMGVLGEIEPEFDDLSQVLRRRRAS</sequence>
<reference evidence="3 4" key="1">
    <citation type="submission" date="2022-04" db="EMBL/GenBank/DDBJ databases">
        <title>Human microbiome associated bacterial genomes.</title>
        <authorList>
            <person name="Sandstrom S."/>
            <person name="Salamzade R."/>
            <person name="Kalan L.R."/>
        </authorList>
    </citation>
    <scope>NUCLEOTIDE SEQUENCE [LARGE SCALE GENOMIC DNA]</scope>
    <source>
        <strain evidence="4">p3-SID1799</strain>
    </source>
</reference>
<protein>
    <recommendedName>
        <fullName evidence="5">DUF2207 domain-containing protein</fullName>
    </recommendedName>
</protein>
<gene>
    <name evidence="3" type="ORF">M3D15_04805</name>
</gene>
<keyword evidence="2" id="KW-1133">Transmembrane helix</keyword>
<keyword evidence="2" id="KW-0812">Transmembrane</keyword>
<accession>A0ABT2HWG0</accession>
<feature type="region of interest" description="Disordered" evidence="1">
    <location>
        <begin position="51"/>
        <end position="73"/>
    </location>
</feature>
<dbReference type="EMBL" id="JALXSQ010000013">
    <property type="protein sequence ID" value="MCT2042654.1"/>
    <property type="molecule type" value="Genomic_DNA"/>
</dbReference>
<proteinExistence type="predicted"/>
<name>A0ABT2HWG0_9MICO</name>
<keyword evidence="4" id="KW-1185">Reference proteome</keyword>
<feature type="transmembrane region" description="Helical" evidence="2">
    <location>
        <begin position="129"/>
        <end position="149"/>
    </location>
</feature>
<evidence type="ECO:0000256" key="2">
    <source>
        <dbReference type="SAM" id="Phobius"/>
    </source>
</evidence>
<comment type="caution">
    <text evidence="3">The sequence shown here is derived from an EMBL/GenBank/DDBJ whole genome shotgun (WGS) entry which is preliminary data.</text>
</comment>
<dbReference type="Proteomes" id="UP001525379">
    <property type="component" value="Unassembled WGS sequence"/>
</dbReference>
<feature type="transmembrane region" description="Helical" evidence="2">
    <location>
        <begin position="6"/>
        <end position="27"/>
    </location>
</feature>
<dbReference type="RefSeq" id="WP_260104113.1">
    <property type="nucleotide sequence ID" value="NZ_JALXSQ010000013.1"/>
</dbReference>